<dbReference type="InterPro" id="IPR006311">
    <property type="entry name" value="TAT_signal"/>
</dbReference>
<keyword evidence="1" id="KW-0472">Membrane</keyword>
<reference evidence="3 4" key="1">
    <citation type="submission" date="2017-07" db="EMBL/GenBank/DDBJ databases">
        <title>Draft whole genome sequences of clinical Proprionibacteriaceae strains.</title>
        <authorList>
            <person name="Bernier A.-M."/>
            <person name="Bernard K."/>
            <person name="Domingo M.-C."/>
        </authorList>
    </citation>
    <scope>NUCLEOTIDE SEQUENCE [LARGE SCALE GENOMIC DNA]</scope>
    <source>
        <strain evidence="3 4">NML 030167</strain>
    </source>
</reference>
<proteinExistence type="predicted"/>
<gene>
    <name evidence="3" type="ORF">CGZ94_02220</name>
</gene>
<dbReference type="PROSITE" id="PS51318">
    <property type="entry name" value="TAT"/>
    <property type="match status" value="1"/>
</dbReference>
<dbReference type="RefSeq" id="WP_094404719.1">
    <property type="nucleotide sequence ID" value="NZ_SNXA01000010.1"/>
</dbReference>
<evidence type="ECO:0008006" key="5">
    <source>
        <dbReference type="Google" id="ProtNLM"/>
    </source>
</evidence>
<feature type="transmembrane region" description="Helical" evidence="1">
    <location>
        <begin position="214"/>
        <end position="235"/>
    </location>
</feature>
<feature type="chain" id="PRO_5041060769" description="LPXTG cell wall anchor domain-containing protein" evidence="2">
    <location>
        <begin position="35"/>
        <end position="244"/>
    </location>
</feature>
<evidence type="ECO:0000313" key="4">
    <source>
        <dbReference type="Proteomes" id="UP000215896"/>
    </source>
</evidence>
<keyword evidence="1" id="KW-0812">Transmembrane</keyword>
<feature type="signal peptide" evidence="2">
    <location>
        <begin position="1"/>
        <end position="34"/>
    </location>
</feature>
<dbReference type="NCBIfam" id="NF040672">
    <property type="entry name" value="SCO2322_fam"/>
    <property type="match status" value="1"/>
</dbReference>
<dbReference type="EMBL" id="NMVO01000001">
    <property type="protein sequence ID" value="OYO17948.1"/>
    <property type="molecule type" value="Genomic_DNA"/>
</dbReference>
<accession>A0A255GQ60</accession>
<accession>A0A4R6LQQ7</accession>
<sequence length="244" mass="25113">MNRTIAHARRALLAVIVAVAALAGVIAQAPQAAAEDGYRYWAYYQWDGSKWAYAQKAADGLTPADGTVEGWRFAQATSNTPRVPRAAGDFNQICADVQPAEGKKRVAVVIDQGTPEDAPSPADKPNGEVQGTCVLIESDATGAAVLDKVAPVRKEKLTCGIDGYPADGCGGAVQINSTPADATLPLTVQNPVGVSQDFVPGNGSPQATNQPTSATGPIVVGAVIVVALAGGALLLTRRNKKTQA</sequence>
<dbReference type="Proteomes" id="UP000215896">
    <property type="component" value="Unassembled WGS sequence"/>
</dbReference>
<keyword evidence="4" id="KW-1185">Reference proteome</keyword>
<name>A0A255GQ60_9ACTN</name>
<evidence type="ECO:0000313" key="3">
    <source>
        <dbReference type="EMBL" id="OYO17948.1"/>
    </source>
</evidence>
<dbReference type="InterPro" id="IPR047703">
    <property type="entry name" value="SCO2322-like"/>
</dbReference>
<dbReference type="AlphaFoldDB" id="A0A255GQ60"/>
<dbReference type="OrthoDB" id="3530682at2"/>
<evidence type="ECO:0000256" key="1">
    <source>
        <dbReference type="SAM" id="Phobius"/>
    </source>
</evidence>
<keyword evidence="1" id="KW-1133">Transmembrane helix</keyword>
<evidence type="ECO:0000256" key="2">
    <source>
        <dbReference type="SAM" id="SignalP"/>
    </source>
</evidence>
<comment type="caution">
    <text evidence="3">The sequence shown here is derived from an EMBL/GenBank/DDBJ whole genome shotgun (WGS) entry which is preliminary data.</text>
</comment>
<organism evidence="3 4">
    <name type="scientific">Enemella evansiae</name>
    <dbReference type="NCBI Taxonomy" id="2016499"/>
    <lineage>
        <taxon>Bacteria</taxon>
        <taxon>Bacillati</taxon>
        <taxon>Actinomycetota</taxon>
        <taxon>Actinomycetes</taxon>
        <taxon>Propionibacteriales</taxon>
        <taxon>Propionibacteriaceae</taxon>
        <taxon>Enemella</taxon>
    </lineage>
</organism>
<protein>
    <recommendedName>
        <fullName evidence="5">LPXTG cell wall anchor domain-containing protein</fullName>
    </recommendedName>
</protein>
<keyword evidence="2" id="KW-0732">Signal</keyword>